<dbReference type="Proteomes" id="UP000238823">
    <property type="component" value="Unassembled WGS sequence"/>
</dbReference>
<accession>A0A2S9Y603</accession>
<protein>
    <submittedName>
        <fullName evidence="2">tRNA3(Ser)-specific nuclease WapA</fullName>
        <ecNumber evidence="2">3.1.-.-</ecNumber>
    </submittedName>
</protein>
<gene>
    <name evidence="2" type="primary">wapA_13</name>
    <name evidence="2" type="ORF">ENSA7_60310</name>
</gene>
<dbReference type="EC" id="3.1.-.-" evidence="2"/>
<keyword evidence="2" id="KW-0378">Hydrolase</keyword>
<evidence type="ECO:0000256" key="1">
    <source>
        <dbReference type="SAM" id="MobiDB-lite"/>
    </source>
</evidence>
<feature type="region of interest" description="Disordered" evidence="1">
    <location>
        <begin position="620"/>
        <end position="663"/>
    </location>
</feature>
<dbReference type="NCBIfam" id="TIGR03696">
    <property type="entry name" value="Rhs_assc_core"/>
    <property type="match status" value="1"/>
</dbReference>
<dbReference type="PANTHER" id="PTHR32305">
    <property type="match status" value="1"/>
</dbReference>
<reference evidence="2 3" key="1">
    <citation type="submission" date="2018-03" db="EMBL/GenBank/DDBJ databases">
        <title>Draft Genome Sequences of the Obligatory Marine Myxobacteria Enhygromyxa salina SWB007.</title>
        <authorList>
            <person name="Poehlein A."/>
            <person name="Moghaddam J.A."/>
            <person name="Harms H."/>
            <person name="Alanjari M."/>
            <person name="Koenig G.M."/>
            <person name="Daniel R."/>
            <person name="Schaeberle T.F."/>
        </authorList>
    </citation>
    <scope>NUCLEOTIDE SEQUENCE [LARGE SCALE GENOMIC DNA]</scope>
    <source>
        <strain evidence="2 3">SWB007</strain>
    </source>
</reference>
<comment type="caution">
    <text evidence="2">The sequence shown here is derived from an EMBL/GenBank/DDBJ whole genome shotgun (WGS) entry which is preliminary data.</text>
</comment>
<dbReference type="PANTHER" id="PTHR32305:SF15">
    <property type="entry name" value="PROTEIN RHSA-RELATED"/>
    <property type="match status" value="1"/>
</dbReference>
<evidence type="ECO:0000313" key="2">
    <source>
        <dbReference type="EMBL" id="PRQ00537.1"/>
    </source>
</evidence>
<proteinExistence type="predicted"/>
<dbReference type="AlphaFoldDB" id="A0A2S9Y603"/>
<dbReference type="InterPro" id="IPR022385">
    <property type="entry name" value="Rhs_assc_core"/>
</dbReference>
<dbReference type="GO" id="GO:0016787">
    <property type="term" value="F:hydrolase activity"/>
    <property type="evidence" value="ECO:0007669"/>
    <property type="project" value="UniProtKB-KW"/>
</dbReference>
<name>A0A2S9Y603_9BACT</name>
<organism evidence="2 3">
    <name type="scientific">Enhygromyxa salina</name>
    <dbReference type="NCBI Taxonomy" id="215803"/>
    <lineage>
        <taxon>Bacteria</taxon>
        <taxon>Pseudomonadati</taxon>
        <taxon>Myxococcota</taxon>
        <taxon>Polyangia</taxon>
        <taxon>Nannocystales</taxon>
        <taxon>Nannocystaceae</taxon>
        <taxon>Enhygromyxa</taxon>
    </lineage>
</organism>
<feature type="region of interest" description="Disordered" evidence="1">
    <location>
        <begin position="337"/>
        <end position="364"/>
    </location>
</feature>
<feature type="compositionally biased region" description="Polar residues" evidence="1">
    <location>
        <begin position="631"/>
        <end position="641"/>
    </location>
</feature>
<dbReference type="Gene3D" id="2.180.10.10">
    <property type="entry name" value="RHS repeat-associated core"/>
    <property type="match status" value="1"/>
</dbReference>
<sequence>MTPPLGRPFLTTESLLDIQGHLLEVIDARDNTAESRTYGMLGQSLVVSSEDAGARHNLLNALGQPMRGWDSRSQRFSFSYDTLRRPVDRTVSVSSGSEKLLGRVVYGDLLGAPEDANHVGRVYRVYDGAGVATTVEINFKGNPLEEQRQLVTSKTTQPDWSALLGQSTIAAMATAATSLLDSEIFSASSERDAVNRVLTAISPDDSEVNYTYDEGGALQAVEVKHRGSSTAETVVGEITYNARGQREGVVYGSTSSPTTTTTYTYDPETYRLASLTTVRGSDDTTLQGLHYHYDPVGNITDIRDTAQQTIYFNNAVVEAANSYTYDATYRLIEATGREHSTQGTTQRTDVQITPGPQPMTSDPSAMRRYTQKFTYDEVGNILKMQHIPASGTGWTRYYEYDADGNRLDKTSAPGDPALGPYTHAYTYDAHGNMTAMPHLSSMVWNHDDELHEVTVGTESLYFQYAGGMRSRKYVEKSGTTTEERIHLGLFELYRKRINGTLDLERESLHISDDTGRICIIETKTVDGGSAVGSPTGIWRYQLSNHLGSAATEVDGSGAVISHEEYHPYGTSAYRAVNASIDVSAKRYRYTGMERDEESGLEYHSARYYIAWLGRWLNPDPSGLTDGPNRNAYVSSQPSTMRDPNGRNGAPPGVSFDEETPQRIQHDPEDRYSYYYQPSKGEAFVRNLPTDRDEFLAEVEAVTKTVNHPGILEEKYDPVNDIGGSRVKTIDSFAATNILPALRQGTSLSQDVIIAADQVLDQPGGGLIDMELAFATIAREGGLFNSRQTIDTYDDSGFDQLYIKGQELVDLGILPADFLDPKNFNKGANNGKAAEIPTERVLAFSFAMMGYARLQLEQAIAQEYYSSMSGAEALTQARADIDALDPVARRILVGFTFQMSQGGTVFDHDAKLPSPNGSGIRSLLRAFHTTGTPLSKVTDLPGGTRDALAAAGNNKDKREAAKFIGRLGTFFTFNKATKTAIAATSIERLMHH</sequence>
<dbReference type="InterPro" id="IPR050708">
    <property type="entry name" value="T6SS_VgrG/RHS"/>
</dbReference>
<feature type="compositionally biased region" description="Polar residues" evidence="1">
    <location>
        <begin position="341"/>
        <end position="351"/>
    </location>
</feature>
<dbReference type="OrthoDB" id="9757552at2"/>
<dbReference type="RefSeq" id="WP_106092889.1">
    <property type="nucleotide sequence ID" value="NZ_PVNL01000118.1"/>
</dbReference>
<dbReference type="EMBL" id="PVNL01000118">
    <property type="protein sequence ID" value="PRQ00537.1"/>
    <property type="molecule type" value="Genomic_DNA"/>
</dbReference>
<evidence type="ECO:0000313" key="3">
    <source>
        <dbReference type="Proteomes" id="UP000238823"/>
    </source>
</evidence>